<reference evidence="8" key="1">
    <citation type="submission" date="2016-11" db="EMBL/GenBank/DDBJ databases">
        <authorList>
            <person name="Varghese N."/>
            <person name="Submissions S."/>
        </authorList>
    </citation>
    <scope>NUCLEOTIDE SEQUENCE [LARGE SCALE GENOMIC DNA]</scope>
    <source>
        <strain evidence="8">DSM 17539</strain>
    </source>
</reference>
<organism evidence="7 8">
    <name type="scientific">Arenibacter palladensis</name>
    <dbReference type="NCBI Taxonomy" id="237373"/>
    <lineage>
        <taxon>Bacteria</taxon>
        <taxon>Pseudomonadati</taxon>
        <taxon>Bacteroidota</taxon>
        <taxon>Flavobacteriia</taxon>
        <taxon>Flavobacteriales</taxon>
        <taxon>Flavobacteriaceae</taxon>
        <taxon>Arenibacter</taxon>
    </lineage>
</organism>
<name>A0A1M5C222_9FLAO</name>
<evidence type="ECO:0000256" key="3">
    <source>
        <dbReference type="ARBA" id="ARBA00023002"/>
    </source>
</evidence>
<dbReference type="InterPro" id="IPR016163">
    <property type="entry name" value="Ald_DH_C"/>
</dbReference>
<dbReference type="Pfam" id="PF00171">
    <property type="entry name" value="Aldedh"/>
    <property type="match status" value="1"/>
</dbReference>
<dbReference type="OrthoDB" id="1394754at2"/>
<dbReference type="PROSITE" id="PS00687">
    <property type="entry name" value="ALDEHYDE_DEHYDR_GLU"/>
    <property type="match status" value="1"/>
</dbReference>
<evidence type="ECO:0000256" key="1">
    <source>
        <dbReference type="ARBA" id="ARBA00009986"/>
    </source>
</evidence>
<dbReference type="RefSeq" id="WP_072862606.1">
    <property type="nucleotide sequence ID" value="NZ_FQUX01000004.1"/>
</dbReference>
<protein>
    <submittedName>
        <fullName evidence="7">Succinate-semialdehyde dehydrogenase / glutarate-semialdehyde dehydrogenase</fullName>
    </submittedName>
</protein>
<dbReference type="AlphaFoldDB" id="A0A1M5C222"/>
<dbReference type="CDD" id="cd07100">
    <property type="entry name" value="ALDH_SSADH1_GabD1"/>
    <property type="match status" value="1"/>
</dbReference>
<dbReference type="InterPro" id="IPR015590">
    <property type="entry name" value="Aldehyde_DH_dom"/>
</dbReference>
<keyword evidence="8" id="KW-1185">Reference proteome</keyword>
<evidence type="ECO:0000256" key="4">
    <source>
        <dbReference type="PROSITE-ProRule" id="PRU10007"/>
    </source>
</evidence>
<feature type="domain" description="Aldehyde dehydrogenase" evidence="6">
    <location>
        <begin position="3"/>
        <end position="449"/>
    </location>
</feature>
<evidence type="ECO:0000256" key="5">
    <source>
        <dbReference type="RuleBase" id="RU003345"/>
    </source>
</evidence>
<dbReference type="InterPro" id="IPR016161">
    <property type="entry name" value="Ald_DH/histidinol_DH"/>
</dbReference>
<keyword evidence="3 5" id="KW-0560">Oxidoreductase</keyword>
<evidence type="ECO:0000259" key="6">
    <source>
        <dbReference type="Pfam" id="PF00171"/>
    </source>
</evidence>
<dbReference type="PANTHER" id="PTHR43217:SF1">
    <property type="entry name" value="SUCCINATE SEMIALDEHYDE DEHYDROGENASE [NAD(P)+] SAD"/>
    <property type="match status" value="1"/>
</dbReference>
<dbReference type="InterPro" id="IPR044148">
    <property type="entry name" value="ALDH_GabD1-like"/>
</dbReference>
<comment type="similarity">
    <text evidence="1 5">Belongs to the aldehyde dehydrogenase family.</text>
</comment>
<keyword evidence="2" id="KW-0521">NADP</keyword>
<dbReference type="Gene3D" id="3.40.605.10">
    <property type="entry name" value="Aldehyde Dehydrogenase, Chain A, domain 1"/>
    <property type="match status" value="1"/>
</dbReference>
<dbReference type="Proteomes" id="UP000184406">
    <property type="component" value="Unassembled WGS sequence"/>
</dbReference>
<accession>A0A1M5C222</accession>
<feature type="active site" evidence="4">
    <location>
        <position position="229"/>
    </location>
</feature>
<dbReference type="FunFam" id="3.40.605.10:FF:000012">
    <property type="entry name" value="NAD-dependent succinate-semialdehyde dehydrogenase"/>
    <property type="match status" value="1"/>
</dbReference>
<dbReference type="PANTHER" id="PTHR43217">
    <property type="entry name" value="SUCCINATE SEMIALDEHYDE DEHYDROGENASE [NAD(P)+] SAD"/>
    <property type="match status" value="1"/>
</dbReference>
<dbReference type="Gene3D" id="3.40.309.10">
    <property type="entry name" value="Aldehyde Dehydrogenase, Chain A, domain 2"/>
    <property type="match status" value="1"/>
</dbReference>
<evidence type="ECO:0000313" key="8">
    <source>
        <dbReference type="Proteomes" id="UP000184406"/>
    </source>
</evidence>
<proteinExistence type="inferred from homology"/>
<evidence type="ECO:0000256" key="2">
    <source>
        <dbReference type="ARBA" id="ARBA00022857"/>
    </source>
</evidence>
<dbReference type="GO" id="GO:0004030">
    <property type="term" value="F:aldehyde dehydrogenase [NAD(P)+] activity"/>
    <property type="evidence" value="ECO:0007669"/>
    <property type="project" value="InterPro"/>
</dbReference>
<dbReference type="SUPFAM" id="SSF53720">
    <property type="entry name" value="ALDH-like"/>
    <property type="match status" value="1"/>
</dbReference>
<gene>
    <name evidence="7" type="ORF">SAMN03080594_104336</name>
</gene>
<dbReference type="InterPro" id="IPR029510">
    <property type="entry name" value="Ald_DH_CS_GLU"/>
</dbReference>
<dbReference type="EMBL" id="FQUX01000004">
    <property type="protein sequence ID" value="SHF48741.1"/>
    <property type="molecule type" value="Genomic_DNA"/>
</dbReference>
<dbReference type="InterPro" id="IPR016162">
    <property type="entry name" value="Ald_DH_N"/>
</dbReference>
<dbReference type="GO" id="GO:0004777">
    <property type="term" value="F:succinate-semialdehyde dehydrogenase (NAD+) activity"/>
    <property type="evidence" value="ECO:0007669"/>
    <property type="project" value="TreeGrafter"/>
</dbReference>
<evidence type="ECO:0000313" key="7">
    <source>
        <dbReference type="EMBL" id="SHF48741.1"/>
    </source>
</evidence>
<dbReference type="InterPro" id="IPR047110">
    <property type="entry name" value="GABD/Sad-like"/>
</dbReference>
<sequence length="453" mass="50137">MEYIESINPYNGKPLEKYRMFSDSDIKRVLEKAELAFESWKTESVEHRAGLLKKLAKTLMKNKKSYAQLMSKEMGKPINQGIAEVEKCAWACDFYAKNAVGFLSDDLIETEADESFISYDPLGCVLAVMPWNFPFWQVIRFAAPTLTAGNTVILKHASNVPGCALALQELFLMAGYPEGSFQFILADHQQLESIIENSIVQGVTLTGSEKAGRAIAAQAGKNLKKCVMELGGNNACIVWEDADLDKYLDTMVMARMQNTGQSCIAAKRFIVVEAIYDEFLMKFSKRIQTLKSGDPLDKHTDIGVMAREDLAKTLEQQVNDSLEKGAQVKIGNKRNGAYYEPTVLTAVVLGMPAFDEELFGPVAAVIKAKDRKEAVVMAANSKFGLGSMLFTQDIKSARKIIGDIPDGAFFINEMVKSDPRLPFGGTKASGFGRELSMEGILEFVNKKTVYIKK</sequence>